<dbReference type="GO" id="GO:0071555">
    <property type="term" value="P:cell wall organization"/>
    <property type="evidence" value="ECO:0007669"/>
    <property type="project" value="UniProtKB-KW"/>
</dbReference>
<dbReference type="GO" id="GO:0051301">
    <property type="term" value="P:cell division"/>
    <property type="evidence" value="ECO:0007669"/>
    <property type="project" value="UniProtKB-KW"/>
</dbReference>
<evidence type="ECO:0000313" key="18">
    <source>
        <dbReference type="EMBL" id="TCS81437.1"/>
    </source>
</evidence>
<comment type="subcellular location">
    <subcellularLocation>
        <location evidence="3 16">Cytoplasm</location>
    </subcellularLocation>
</comment>
<name>A0A4R3KE04_9FIRM</name>
<dbReference type="GO" id="GO:0071949">
    <property type="term" value="F:FAD binding"/>
    <property type="evidence" value="ECO:0007669"/>
    <property type="project" value="InterPro"/>
</dbReference>
<dbReference type="GO" id="GO:0005829">
    <property type="term" value="C:cytosol"/>
    <property type="evidence" value="ECO:0007669"/>
    <property type="project" value="TreeGrafter"/>
</dbReference>
<dbReference type="EMBL" id="SMAA01000002">
    <property type="protein sequence ID" value="TCS81437.1"/>
    <property type="molecule type" value="Genomic_DNA"/>
</dbReference>
<dbReference type="PANTHER" id="PTHR21071:SF4">
    <property type="entry name" value="UDP-N-ACETYLENOLPYRUVOYLGLUCOSAMINE REDUCTASE"/>
    <property type="match status" value="1"/>
</dbReference>
<dbReference type="InterPro" id="IPR036318">
    <property type="entry name" value="FAD-bd_PCMH-like_sf"/>
</dbReference>
<evidence type="ECO:0000256" key="11">
    <source>
        <dbReference type="ARBA" id="ARBA00022984"/>
    </source>
</evidence>
<evidence type="ECO:0000256" key="9">
    <source>
        <dbReference type="ARBA" id="ARBA00022857"/>
    </source>
</evidence>
<dbReference type="GO" id="GO:0008762">
    <property type="term" value="F:UDP-N-acetylmuramate dehydrogenase activity"/>
    <property type="evidence" value="ECO:0007669"/>
    <property type="project" value="UniProtKB-UniRule"/>
</dbReference>
<feature type="domain" description="FAD-binding PCMH-type" evidence="17">
    <location>
        <begin position="34"/>
        <end position="214"/>
    </location>
</feature>
<dbReference type="PANTHER" id="PTHR21071">
    <property type="entry name" value="UDP-N-ACETYLENOLPYRUVOYLGLUCOSAMINE REDUCTASE"/>
    <property type="match status" value="1"/>
</dbReference>
<sequence>MPRLDNCIAKLKSFLPTERILTNAPMSEQTTFKIGGPADCLIFPASMEEIKKIMLVIKEYSVPCTIIGNGSNILVLDKGIRGVVIKFGKEMSFMHCKGEKVYAGCGTLLHDVAKFAAAQLLTGLEFAVGIPGSTGGAVYMNAGAYGGEIKNVVTSVTAVDKSGQMIRYGADVLDFGYRHSIFQGNANAICEIEFTLQKGKKEDIITMMDELTAKRESKQPLEMPSAGSTFKRPPGHYAGTLIDQTGLKGFRVGGAQISTKHAGFVVNTGKATAQDVLQLIDEVQRRVYEKHGIKLYPEVRLIGEK</sequence>
<keyword evidence="9 16" id="KW-0521">NADP</keyword>
<dbReference type="HAMAP" id="MF_00037">
    <property type="entry name" value="MurB"/>
    <property type="match status" value="1"/>
</dbReference>
<dbReference type="Pfam" id="PF01565">
    <property type="entry name" value="FAD_binding_4"/>
    <property type="match status" value="1"/>
</dbReference>
<dbReference type="InterPro" id="IPR016169">
    <property type="entry name" value="FAD-bd_PCMH_sub2"/>
</dbReference>
<comment type="cofactor">
    <cofactor evidence="1 16">
        <name>FAD</name>
        <dbReference type="ChEBI" id="CHEBI:57692"/>
    </cofactor>
</comment>
<dbReference type="InterPro" id="IPR003170">
    <property type="entry name" value="MurB"/>
</dbReference>
<dbReference type="EC" id="1.3.1.98" evidence="16"/>
<organism evidence="18 19">
    <name type="scientific">Pectinatus cerevisiiphilus</name>
    <dbReference type="NCBI Taxonomy" id="86956"/>
    <lineage>
        <taxon>Bacteria</taxon>
        <taxon>Bacillati</taxon>
        <taxon>Bacillota</taxon>
        <taxon>Negativicutes</taxon>
        <taxon>Selenomonadales</taxon>
        <taxon>Selenomonadaceae</taxon>
        <taxon>Pectinatus</taxon>
    </lineage>
</organism>
<dbReference type="GO" id="GO:0008360">
    <property type="term" value="P:regulation of cell shape"/>
    <property type="evidence" value="ECO:0007669"/>
    <property type="project" value="UniProtKB-KW"/>
</dbReference>
<dbReference type="NCBIfam" id="TIGR00179">
    <property type="entry name" value="murB"/>
    <property type="match status" value="1"/>
</dbReference>
<evidence type="ECO:0000256" key="3">
    <source>
        <dbReference type="ARBA" id="ARBA00004496"/>
    </source>
</evidence>
<dbReference type="SUPFAM" id="SSF56176">
    <property type="entry name" value="FAD-binding/transporter-associated domain-like"/>
    <property type="match status" value="1"/>
</dbReference>
<dbReference type="Proteomes" id="UP000295188">
    <property type="component" value="Unassembled WGS sequence"/>
</dbReference>
<evidence type="ECO:0000256" key="1">
    <source>
        <dbReference type="ARBA" id="ARBA00001974"/>
    </source>
</evidence>
<evidence type="ECO:0000259" key="17">
    <source>
        <dbReference type="PROSITE" id="PS51387"/>
    </source>
</evidence>
<evidence type="ECO:0000313" key="19">
    <source>
        <dbReference type="Proteomes" id="UP000295188"/>
    </source>
</evidence>
<evidence type="ECO:0000256" key="7">
    <source>
        <dbReference type="ARBA" id="ARBA00022630"/>
    </source>
</evidence>
<dbReference type="InterPro" id="IPR036635">
    <property type="entry name" value="MurB_C_sf"/>
</dbReference>
<keyword evidence="12 16" id="KW-0560">Oxidoreductase</keyword>
<dbReference type="AlphaFoldDB" id="A0A4R3KE04"/>
<dbReference type="Gene3D" id="3.30.465.10">
    <property type="match status" value="1"/>
</dbReference>
<keyword evidence="13 16" id="KW-0131">Cell cycle</keyword>
<dbReference type="Pfam" id="PF02873">
    <property type="entry name" value="MurB_C"/>
    <property type="match status" value="1"/>
</dbReference>
<comment type="pathway">
    <text evidence="4 16">Cell wall biogenesis; peptidoglycan biosynthesis.</text>
</comment>
<dbReference type="SUPFAM" id="SSF56194">
    <property type="entry name" value="Uridine diphospho-N-Acetylenolpyruvylglucosamine reductase, MurB, C-terminal domain"/>
    <property type="match status" value="1"/>
</dbReference>
<comment type="caution">
    <text evidence="18">The sequence shown here is derived from an EMBL/GenBank/DDBJ whole genome shotgun (WGS) entry which is preliminary data.</text>
</comment>
<dbReference type="InterPro" id="IPR016167">
    <property type="entry name" value="FAD-bd_PCMH_sub1"/>
</dbReference>
<evidence type="ECO:0000256" key="14">
    <source>
        <dbReference type="ARBA" id="ARBA00023316"/>
    </source>
</evidence>
<dbReference type="RefSeq" id="WP_132547324.1">
    <property type="nucleotide sequence ID" value="NZ_SMAA01000002.1"/>
</dbReference>
<keyword evidence="8 16" id="KW-0274">FAD</keyword>
<dbReference type="InterPro" id="IPR016166">
    <property type="entry name" value="FAD-bd_PCMH"/>
</dbReference>
<evidence type="ECO:0000256" key="6">
    <source>
        <dbReference type="ARBA" id="ARBA00022618"/>
    </source>
</evidence>
<proteinExistence type="inferred from homology"/>
<evidence type="ECO:0000256" key="8">
    <source>
        <dbReference type="ARBA" id="ARBA00022827"/>
    </source>
</evidence>
<dbReference type="UniPathway" id="UPA00219"/>
<evidence type="ECO:0000256" key="4">
    <source>
        <dbReference type="ARBA" id="ARBA00004752"/>
    </source>
</evidence>
<dbReference type="InterPro" id="IPR011601">
    <property type="entry name" value="MurB_C"/>
</dbReference>
<evidence type="ECO:0000256" key="16">
    <source>
        <dbReference type="HAMAP-Rule" id="MF_00037"/>
    </source>
</evidence>
<keyword evidence="6 16" id="KW-0132">Cell division</keyword>
<evidence type="ECO:0000256" key="2">
    <source>
        <dbReference type="ARBA" id="ARBA00003921"/>
    </source>
</evidence>
<keyword evidence="7 16" id="KW-0285">Flavoprotein</keyword>
<feature type="active site" evidence="16">
    <location>
        <position position="178"/>
    </location>
</feature>
<evidence type="ECO:0000256" key="12">
    <source>
        <dbReference type="ARBA" id="ARBA00023002"/>
    </source>
</evidence>
<dbReference type="InterPro" id="IPR006094">
    <property type="entry name" value="Oxid_FAD_bind_N"/>
</dbReference>
<dbReference type="NCBIfam" id="NF010480">
    <property type="entry name" value="PRK13905.1"/>
    <property type="match status" value="1"/>
</dbReference>
<evidence type="ECO:0000256" key="10">
    <source>
        <dbReference type="ARBA" id="ARBA00022960"/>
    </source>
</evidence>
<reference evidence="18 19" key="1">
    <citation type="submission" date="2019-03" db="EMBL/GenBank/DDBJ databases">
        <title>Genomic Encyclopedia of Type Strains, Phase IV (KMG-IV): sequencing the most valuable type-strain genomes for metagenomic binning, comparative biology and taxonomic classification.</title>
        <authorList>
            <person name="Goeker M."/>
        </authorList>
    </citation>
    <scope>NUCLEOTIDE SEQUENCE [LARGE SCALE GENOMIC DNA]</scope>
    <source>
        <strain evidence="18 19">DSM 20467</strain>
    </source>
</reference>
<protein>
    <recommendedName>
        <fullName evidence="16">UDP-N-acetylenolpyruvoylglucosamine reductase</fullName>
        <ecNumber evidence="16">1.3.1.98</ecNumber>
    </recommendedName>
    <alternativeName>
        <fullName evidence="16">UDP-N-acetylmuramate dehydrogenase</fullName>
    </alternativeName>
</protein>
<dbReference type="GO" id="GO:0009252">
    <property type="term" value="P:peptidoglycan biosynthetic process"/>
    <property type="evidence" value="ECO:0007669"/>
    <property type="project" value="UniProtKB-UniRule"/>
</dbReference>
<keyword evidence="10 16" id="KW-0133">Cell shape</keyword>
<comment type="similarity">
    <text evidence="16">Belongs to the MurB family.</text>
</comment>
<evidence type="ECO:0000256" key="13">
    <source>
        <dbReference type="ARBA" id="ARBA00023306"/>
    </source>
</evidence>
<evidence type="ECO:0000256" key="15">
    <source>
        <dbReference type="ARBA" id="ARBA00048914"/>
    </source>
</evidence>
<feature type="active site" evidence="16">
    <location>
        <position position="298"/>
    </location>
</feature>
<feature type="active site" description="Proton donor" evidence="16">
    <location>
        <position position="228"/>
    </location>
</feature>
<comment type="function">
    <text evidence="2 16">Cell wall formation.</text>
</comment>
<evidence type="ECO:0000256" key="5">
    <source>
        <dbReference type="ARBA" id="ARBA00022490"/>
    </source>
</evidence>
<dbReference type="Gene3D" id="3.90.78.10">
    <property type="entry name" value="UDP-N-acetylenolpyruvoylglucosamine reductase, C-terminal domain"/>
    <property type="match status" value="1"/>
</dbReference>
<keyword evidence="5 16" id="KW-0963">Cytoplasm</keyword>
<comment type="catalytic activity">
    <reaction evidence="15 16">
        <text>UDP-N-acetyl-alpha-D-muramate + NADP(+) = UDP-N-acetyl-3-O-(1-carboxyvinyl)-alpha-D-glucosamine + NADPH + H(+)</text>
        <dbReference type="Rhea" id="RHEA:12248"/>
        <dbReference type="ChEBI" id="CHEBI:15378"/>
        <dbReference type="ChEBI" id="CHEBI:57783"/>
        <dbReference type="ChEBI" id="CHEBI:58349"/>
        <dbReference type="ChEBI" id="CHEBI:68483"/>
        <dbReference type="ChEBI" id="CHEBI:70757"/>
        <dbReference type="EC" id="1.3.1.98"/>
    </reaction>
</comment>
<keyword evidence="14 16" id="KW-0961">Cell wall biogenesis/degradation</keyword>
<dbReference type="Gene3D" id="3.30.43.10">
    <property type="entry name" value="Uridine Diphospho-n-acetylenolpyruvylglucosamine Reductase, domain 2"/>
    <property type="match status" value="1"/>
</dbReference>
<gene>
    <name evidence="16" type="primary">murB</name>
    <name evidence="18" type="ORF">EDC37_102140</name>
</gene>
<accession>A0A4R3KE04</accession>
<dbReference type="OrthoDB" id="9804753at2"/>
<dbReference type="PROSITE" id="PS51387">
    <property type="entry name" value="FAD_PCMH"/>
    <property type="match status" value="1"/>
</dbReference>
<keyword evidence="11 16" id="KW-0573">Peptidoglycan synthesis</keyword>
<keyword evidence="19" id="KW-1185">Reference proteome</keyword>